<keyword evidence="4" id="KW-1185">Reference proteome</keyword>
<dbReference type="InterPro" id="IPR004108">
    <property type="entry name" value="Fe_hydrogenase_lsu_C"/>
</dbReference>
<dbReference type="InterPro" id="IPR050340">
    <property type="entry name" value="Cytosolic_Fe-S_CAF"/>
</dbReference>
<evidence type="ECO:0000313" key="3">
    <source>
        <dbReference type="EMBL" id="KAK8944675.1"/>
    </source>
</evidence>
<organism evidence="3 4">
    <name type="scientific">Platanthera zijinensis</name>
    <dbReference type="NCBI Taxonomy" id="2320716"/>
    <lineage>
        <taxon>Eukaryota</taxon>
        <taxon>Viridiplantae</taxon>
        <taxon>Streptophyta</taxon>
        <taxon>Embryophyta</taxon>
        <taxon>Tracheophyta</taxon>
        <taxon>Spermatophyta</taxon>
        <taxon>Magnoliopsida</taxon>
        <taxon>Liliopsida</taxon>
        <taxon>Asparagales</taxon>
        <taxon>Orchidaceae</taxon>
        <taxon>Orchidoideae</taxon>
        <taxon>Orchideae</taxon>
        <taxon>Orchidinae</taxon>
        <taxon>Platanthera</taxon>
    </lineage>
</organism>
<name>A0AAP0BMI4_9ASPA</name>
<protein>
    <recommendedName>
        <fullName evidence="2">Iron hydrogenase large subunit C-terminal domain-containing protein</fullName>
    </recommendedName>
</protein>
<reference evidence="3 4" key="1">
    <citation type="journal article" date="2022" name="Nat. Plants">
        <title>Genomes of leafy and leafless Platanthera orchids illuminate the evolution of mycoheterotrophy.</title>
        <authorList>
            <person name="Li M.H."/>
            <person name="Liu K.W."/>
            <person name="Li Z."/>
            <person name="Lu H.C."/>
            <person name="Ye Q.L."/>
            <person name="Zhang D."/>
            <person name="Wang J.Y."/>
            <person name="Li Y.F."/>
            <person name="Zhong Z.M."/>
            <person name="Liu X."/>
            <person name="Yu X."/>
            <person name="Liu D.K."/>
            <person name="Tu X.D."/>
            <person name="Liu B."/>
            <person name="Hao Y."/>
            <person name="Liao X.Y."/>
            <person name="Jiang Y.T."/>
            <person name="Sun W.H."/>
            <person name="Chen J."/>
            <person name="Chen Y.Q."/>
            <person name="Ai Y."/>
            <person name="Zhai J.W."/>
            <person name="Wu S.S."/>
            <person name="Zhou Z."/>
            <person name="Hsiao Y.Y."/>
            <person name="Wu W.L."/>
            <person name="Chen Y.Y."/>
            <person name="Lin Y.F."/>
            <person name="Hsu J.L."/>
            <person name="Li C.Y."/>
            <person name="Wang Z.W."/>
            <person name="Zhao X."/>
            <person name="Zhong W.Y."/>
            <person name="Ma X.K."/>
            <person name="Ma L."/>
            <person name="Huang J."/>
            <person name="Chen G.Z."/>
            <person name="Huang M.Z."/>
            <person name="Huang L."/>
            <person name="Peng D.H."/>
            <person name="Luo Y.B."/>
            <person name="Zou S.Q."/>
            <person name="Chen S.P."/>
            <person name="Lan S."/>
            <person name="Tsai W.C."/>
            <person name="Van de Peer Y."/>
            <person name="Liu Z.J."/>
        </authorList>
    </citation>
    <scope>NUCLEOTIDE SEQUENCE [LARGE SCALE GENOMIC DNA]</scope>
    <source>
        <strain evidence="3">Lor287</strain>
    </source>
</reference>
<dbReference type="Gene3D" id="3.40.50.1780">
    <property type="match status" value="1"/>
</dbReference>
<evidence type="ECO:0000259" key="2">
    <source>
        <dbReference type="Pfam" id="PF02906"/>
    </source>
</evidence>
<dbReference type="Pfam" id="PF02906">
    <property type="entry name" value="Fe_hyd_lg_C"/>
    <property type="match status" value="1"/>
</dbReference>
<evidence type="ECO:0000256" key="1">
    <source>
        <dbReference type="ARBA" id="ARBA00006596"/>
    </source>
</evidence>
<dbReference type="InterPro" id="IPR009016">
    <property type="entry name" value="Fe_hydrogenase"/>
</dbReference>
<comment type="similarity">
    <text evidence="1">Belongs to the NARF family.</text>
</comment>
<evidence type="ECO:0000313" key="4">
    <source>
        <dbReference type="Proteomes" id="UP001418222"/>
    </source>
</evidence>
<gene>
    <name evidence="3" type="ORF">KSP39_PZI007843</name>
</gene>
<proteinExistence type="inferred from homology"/>
<comment type="caution">
    <text evidence="3">The sequence shown here is derived from an EMBL/GenBank/DDBJ whole genome shotgun (WGS) entry which is preliminary data.</text>
</comment>
<dbReference type="AlphaFoldDB" id="A0AAP0BMI4"/>
<accession>A0AAP0BMI4</accession>
<sequence>MPSHCMESSLIISQGVTKTCSLCDRCCCRFGGRMAPCLPPVILPARGLRWKPRCRSLIISGAFNTLPDKIYHVTVMPCYDKKLEAARDDFVFSVYHGVETDPNDAGSIIKVPEVDIVLTSGEVLDLVQV</sequence>
<dbReference type="SUPFAM" id="SSF53920">
    <property type="entry name" value="Fe-only hydrogenase"/>
    <property type="match status" value="1"/>
</dbReference>
<dbReference type="PANTHER" id="PTHR11615">
    <property type="entry name" value="NITRATE, FORMATE, IRON DEHYDROGENASE"/>
    <property type="match status" value="1"/>
</dbReference>
<dbReference type="Proteomes" id="UP001418222">
    <property type="component" value="Unassembled WGS sequence"/>
</dbReference>
<feature type="domain" description="Iron hydrogenase large subunit C-terminal" evidence="2">
    <location>
        <begin position="67"/>
        <end position="127"/>
    </location>
</feature>
<dbReference type="EMBL" id="JBBWWQ010000006">
    <property type="protein sequence ID" value="KAK8944675.1"/>
    <property type="molecule type" value="Genomic_DNA"/>
</dbReference>